<evidence type="ECO:0000256" key="1">
    <source>
        <dbReference type="ARBA" id="ARBA00000073"/>
    </source>
</evidence>
<dbReference type="SUPFAM" id="SSF55174">
    <property type="entry name" value="Alpha-L RNA-binding motif"/>
    <property type="match status" value="1"/>
</dbReference>
<gene>
    <name evidence="9" type="ORF">ACFSM0_05200</name>
</gene>
<dbReference type="InterPro" id="IPR006145">
    <property type="entry name" value="PsdUridine_synth_RsuA/RluA"/>
</dbReference>
<dbReference type="SUPFAM" id="SSF55120">
    <property type="entry name" value="Pseudouridine synthase"/>
    <property type="match status" value="1"/>
</dbReference>
<dbReference type="InterPro" id="IPR020103">
    <property type="entry name" value="PsdUridine_synth_cat_dom_sf"/>
</dbReference>
<dbReference type="Proteomes" id="UP001597413">
    <property type="component" value="Unassembled WGS sequence"/>
</dbReference>
<evidence type="ECO:0000313" key="10">
    <source>
        <dbReference type="Proteomes" id="UP001597413"/>
    </source>
</evidence>
<keyword evidence="4 6" id="KW-0413">Isomerase</keyword>
<dbReference type="EC" id="5.4.99.-" evidence="6"/>
<dbReference type="PROSITE" id="PS01149">
    <property type="entry name" value="PSI_RSU"/>
    <property type="match status" value="1"/>
</dbReference>
<dbReference type="InterPro" id="IPR020094">
    <property type="entry name" value="TruA/RsuA/RluB/E/F_N"/>
</dbReference>
<dbReference type="PANTHER" id="PTHR47683">
    <property type="entry name" value="PSEUDOURIDINE SYNTHASE FAMILY PROTEIN-RELATED"/>
    <property type="match status" value="1"/>
</dbReference>
<dbReference type="RefSeq" id="WP_377388029.1">
    <property type="nucleotide sequence ID" value="NZ_JBHUIX010000005.1"/>
</dbReference>
<dbReference type="Gene3D" id="3.30.70.580">
    <property type="entry name" value="Pseudouridine synthase I, catalytic domain, N-terminal subdomain"/>
    <property type="match status" value="1"/>
</dbReference>
<keyword evidence="3 5" id="KW-0694">RNA-binding</keyword>
<comment type="caution">
    <text evidence="9">The sequence shown here is derived from an EMBL/GenBank/DDBJ whole genome shotgun (WGS) entry which is preliminary data.</text>
</comment>
<dbReference type="Gene3D" id="3.10.290.10">
    <property type="entry name" value="RNA-binding S4 domain"/>
    <property type="match status" value="1"/>
</dbReference>
<comment type="catalytic activity">
    <reaction evidence="1">
        <text>a uridine in RNA = a pseudouridine in RNA</text>
        <dbReference type="Rhea" id="RHEA:48348"/>
        <dbReference type="Rhea" id="RHEA-COMP:12068"/>
        <dbReference type="Rhea" id="RHEA-COMP:12069"/>
        <dbReference type="ChEBI" id="CHEBI:65314"/>
        <dbReference type="ChEBI" id="CHEBI:65315"/>
    </reaction>
</comment>
<dbReference type="Pfam" id="PF00849">
    <property type="entry name" value="PseudoU_synth_2"/>
    <property type="match status" value="1"/>
</dbReference>
<dbReference type="Gene3D" id="3.30.70.1560">
    <property type="entry name" value="Alpha-L RNA-binding motif"/>
    <property type="match status" value="1"/>
</dbReference>
<dbReference type="Pfam" id="PF01479">
    <property type="entry name" value="S4"/>
    <property type="match status" value="1"/>
</dbReference>
<feature type="compositionally biased region" description="Basic and acidic residues" evidence="7">
    <location>
        <begin position="289"/>
        <end position="316"/>
    </location>
</feature>
<evidence type="ECO:0000256" key="7">
    <source>
        <dbReference type="SAM" id="MobiDB-lite"/>
    </source>
</evidence>
<feature type="region of interest" description="Disordered" evidence="7">
    <location>
        <begin position="254"/>
        <end position="608"/>
    </location>
</feature>
<evidence type="ECO:0000256" key="3">
    <source>
        <dbReference type="ARBA" id="ARBA00022884"/>
    </source>
</evidence>
<comment type="similarity">
    <text evidence="2 6">Belongs to the pseudouridine synthase RsuA family.</text>
</comment>
<dbReference type="SMART" id="SM00363">
    <property type="entry name" value="S4"/>
    <property type="match status" value="1"/>
</dbReference>
<accession>A0ABW5A7C6</accession>
<dbReference type="EMBL" id="JBHUIX010000005">
    <property type="protein sequence ID" value="MFD2173486.1"/>
    <property type="molecule type" value="Genomic_DNA"/>
</dbReference>
<dbReference type="CDD" id="cd00165">
    <property type="entry name" value="S4"/>
    <property type="match status" value="1"/>
</dbReference>
<evidence type="ECO:0000256" key="6">
    <source>
        <dbReference type="RuleBase" id="RU003887"/>
    </source>
</evidence>
<evidence type="ECO:0000256" key="5">
    <source>
        <dbReference type="PROSITE-ProRule" id="PRU00182"/>
    </source>
</evidence>
<dbReference type="InterPro" id="IPR050343">
    <property type="entry name" value="RsuA_PseudoU_synthase"/>
</dbReference>
<organism evidence="9 10">
    <name type="scientific">Rhodobacter lacus</name>
    <dbReference type="NCBI Taxonomy" id="1641972"/>
    <lineage>
        <taxon>Bacteria</taxon>
        <taxon>Pseudomonadati</taxon>
        <taxon>Pseudomonadota</taxon>
        <taxon>Alphaproteobacteria</taxon>
        <taxon>Rhodobacterales</taxon>
        <taxon>Rhodobacter group</taxon>
        <taxon>Rhodobacter</taxon>
    </lineage>
</organism>
<reference evidence="10" key="1">
    <citation type="journal article" date="2019" name="Int. J. Syst. Evol. Microbiol.">
        <title>The Global Catalogue of Microorganisms (GCM) 10K type strain sequencing project: providing services to taxonomists for standard genome sequencing and annotation.</title>
        <authorList>
            <consortium name="The Broad Institute Genomics Platform"/>
            <consortium name="The Broad Institute Genome Sequencing Center for Infectious Disease"/>
            <person name="Wu L."/>
            <person name="Ma J."/>
        </authorList>
    </citation>
    <scope>NUCLEOTIDE SEQUENCE [LARGE SCALE GENOMIC DNA]</scope>
    <source>
        <strain evidence="10">CCUG 55131</strain>
    </source>
</reference>
<evidence type="ECO:0000256" key="4">
    <source>
        <dbReference type="ARBA" id="ARBA00023235"/>
    </source>
</evidence>
<dbReference type="InterPro" id="IPR036986">
    <property type="entry name" value="S4_RNA-bd_sf"/>
</dbReference>
<sequence length="608" mass="68925">MADTPESPAPESSNTAERIAKVIARSGVASRRDAEKMILAGRVAVNGKRVETPALDVRPTDKVTIDGTAIDAPQETRVWLYYKPLGLVTTEKDEQGRRTIFDEMPEGMPRVLNIGRLDLNSEGLLLLTNDGGLKRRLELPETGWLRKYRVRVNGRPMSDTFNPLRDGITIEGEDFQPMEVTLDRQQGANAWLTVGIREGKNREIRRAMAAVGMVVNRLIRVSYGPFRLNDMQPGDVMEVKRKLLRDQLGDRLLFGVEDGKPSRAERMAPRPPREGGKSFDKGGFGKAGFGKDRPERASRGPEGEDAPKKGFGRQRDFSAGGEGGARKPRAFGMKSHHEDDAGRKPFGRREDGERKPFVRREDGDRKPYARREDGDKKPWARREDGDRKPYARREDGDKKPFARREDGDRKPYARREDGDKKPFARREDGDRKPYARREDGDKKPFARREDGDRKPYARREDGDKKPFARREDGDRKPYGRREDGDKKPWARREDGDRKPYARREDGDKKPFARREDGDRKPYARREDGDKKPWARREDGDRKPYARREDGDKKPFARREEGGKPGFKSSGFKSHGGKPGGKPRSEGFKSHGGKPGGGFKGGKPGPKRG</sequence>
<dbReference type="PANTHER" id="PTHR47683:SF3">
    <property type="entry name" value="RIBOSOMAL LARGE SUBUNIT PSEUDOURIDINE SYNTHASE B"/>
    <property type="match status" value="1"/>
</dbReference>
<proteinExistence type="inferred from homology"/>
<feature type="compositionally biased region" description="Basic and acidic residues" evidence="7">
    <location>
        <begin position="335"/>
        <end position="562"/>
    </location>
</feature>
<evidence type="ECO:0000256" key="2">
    <source>
        <dbReference type="ARBA" id="ARBA00008348"/>
    </source>
</evidence>
<dbReference type="InterPro" id="IPR018496">
    <property type="entry name" value="PsdUridine_synth_RsuA/RluB_CS"/>
</dbReference>
<feature type="domain" description="RNA-binding S4" evidence="8">
    <location>
        <begin position="17"/>
        <end position="74"/>
    </location>
</feature>
<dbReference type="PROSITE" id="PS50889">
    <property type="entry name" value="S4"/>
    <property type="match status" value="1"/>
</dbReference>
<dbReference type="InterPro" id="IPR002942">
    <property type="entry name" value="S4_RNA-bd"/>
</dbReference>
<evidence type="ECO:0000313" key="9">
    <source>
        <dbReference type="EMBL" id="MFD2173486.1"/>
    </source>
</evidence>
<dbReference type="NCBIfam" id="TIGR00093">
    <property type="entry name" value="pseudouridine synthase"/>
    <property type="match status" value="1"/>
</dbReference>
<dbReference type="InterPro" id="IPR000748">
    <property type="entry name" value="PsdUridine_synth_RsuA/RluB/E/F"/>
</dbReference>
<feature type="compositionally biased region" description="Gly residues" evidence="7">
    <location>
        <begin position="592"/>
        <end position="608"/>
    </location>
</feature>
<keyword evidence="10" id="KW-1185">Reference proteome</keyword>
<feature type="compositionally biased region" description="Basic and acidic residues" evidence="7">
    <location>
        <begin position="257"/>
        <end position="280"/>
    </location>
</feature>
<dbReference type="InterPro" id="IPR042092">
    <property type="entry name" value="PsdUridine_s_RsuA/RluB/E/F_cat"/>
</dbReference>
<name>A0ABW5A7C6_9RHOB</name>
<protein>
    <recommendedName>
        <fullName evidence="6">Pseudouridine synthase</fullName>
        <ecNumber evidence="6">5.4.99.-</ecNumber>
    </recommendedName>
</protein>
<evidence type="ECO:0000259" key="8">
    <source>
        <dbReference type="SMART" id="SM00363"/>
    </source>
</evidence>